<protein>
    <recommendedName>
        <fullName evidence="4">Nucleoside triphosphate pyrophosphatase</fullName>
        <ecNumber evidence="4">3.6.1.9</ecNumber>
    </recommendedName>
    <alternativeName>
        <fullName evidence="4">Nucleotide pyrophosphatase</fullName>
        <shortName evidence="4">Nucleotide PPase</shortName>
    </alternativeName>
</protein>
<dbReference type="PANTHER" id="PTHR43213">
    <property type="entry name" value="BIFUNCTIONAL DTTP/UTP PYROPHOSPHATASE/METHYLTRANSFERASE PROTEIN-RELATED"/>
    <property type="match status" value="1"/>
</dbReference>
<keyword evidence="3 4" id="KW-0546">Nucleotide metabolism</keyword>
<gene>
    <name evidence="5" type="ORF">RZS28_07650</name>
</gene>
<sequence>MTKLWRGAPLILASKSSSRRGLLAGAGIAFEVVDSFIDERAVEAPLCAAGAGGAEIARHLARAKALAVSAKQPDRLVVGADQTLSLEGQVFVKPPDRAAAAAQLAALSGHTHELRSALCVARANEVLFEAAPVARLAVRRLSQAFIEAYIAMVGDAVLASVGAYQIEGLGIHLFEKIEGDHSTILGLPLLPLLTYLRQEGSLLR</sequence>
<accession>A0ABZ0HXS5</accession>
<keyword evidence="2 4" id="KW-0378">Hydrolase</keyword>
<name>A0ABZ0HXS5_9HYPH</name>
<reference evidence="5 6" key="1">
    <citation type="submission" date="2023-10" db="EMBL/GenBank/DDBJ databases">
        <title>Novel methanotroph of the genus Methylocapsa from a subarctic wetland.</title>
        <authorList>
            <person name="Belova S.E."/>
            <person name="Oshkin I.Y."/>
            <person name="Miroshnikov K."/>
            <person name="Dedysh S.N."/>
        </authorList>
    </citation>
    <scope>NUCLEOTIDE SEQUENCE [LARGE SCALE GENOMIC DNA]</scope>
    <source>
        <strain evidence="5 6">RX1</strain>
    </source>
</reference>
<dbReference type="PANTHER" id="PTHR43213:SF5">
    <property type="entry name" value="BIFUNCTIONAL DTTP_UTP PYROPHOSPHATASE_METHYLTRANSFERASE PROTEIN-RELATED"/>
    <property type="match status" value="1"/>
</dbReference>
<dbReference type="Pfam" id="PF02545">
    <property type="entry name" value="Maf"/>
    <property type="match status" value="1"/>
</dbReference>
<dbReference type="EMBL" id="CP136862">
    <property type="protein sequence ID" value="WOJ91140.1"/>
    <property type="molecule type" value="Genomic_DNA"/>
</dbReference>
<dbReference type="InterPro" id="IPR003697">
    <property type="entry name" value="Maf-like"/>
</dbReference>
<comment type="catalytic activity">
    <reaction evidence="4">
        <text>a ribonucleoside 5'-triphosphate + H2O = a ribonucleoside 5'-phosphate + diphosphate + H(+)</text>
        <dbReference type="Rhea" id="RHEA:23996"/>
        <dbReference type="ChEBI" id="CHEBI:15377"/>
        <dbReference type="ChEBI" id="CHEBI:15378"/>
        <dbReference type="ChEBI" id="CHEBI:33019"/>
        <dbReference type="ChEBI" id="CHEBI:58043"/>
        <dbReference type="ChEBI" id="CHEBI:61557"/>
        <dbReference type="EC" id="3.6.1.9"/>
    </reaction>
</comment>
<comment type="cofactor">
    <cofactor evidence="1 4">
        <name>a divalent metal cation</name>
        <dbReference type="ChEBI" id="CHEBI:60240"/>
    </cofactor>
</comment>
<dbReference type="EC" id="3.6.1.9" evidence="4"/>
<evidence type="ECO:0000313" key="5">
    <source>
        <dbReference type="EMBL" id="WOJ91140.1"/>
    </source>
</evidence>
<dbReference type="SUPFAM" id="SSF52972">
    <property type="entry name" value="ITPase-like"/>
    <property type="match status" value="1"/>
</dbReference>
<dbReference type="HAMAP" id="MF_00528">
    <property type="entry name" value="Maf"/>
    <property type="match status" value="1"/>
</dbReference>
<evidence type="ECO:0000256" key="3">
    <source>
        <dbReference type="ARBA" id="ARBA00023080"/>
    </source>
</evidence>
<dbReference type="Proteomes" id="UP001626536">
    <property type="component" value="Chromosome"/>
</dbReference>
<organism evidence="5 6">
    <name type="scientific">Methylocapsa polymorpha</name>
    <dbReference type="NCBI Taxonomy" id="3080828"/>
    <lineage>
        <taxon>Bacteria</taxon>
        <taxon>Pseudomonadati</taxon>
        <taxon>Pseudomonadota</taxon>
        <taxon>Alphaproteobacteria</taxon>
        <taxon>Hyphomicrobiales</taxon>
        <taxon>Beijerinckiaceae</taxon>
        <taxon>Methylocapsa</taxon>
    </lineage>
</organism>
<comment type="similarity">
    <text evidence="4">Belongs to the Maf family.</text>
</comment>
<dbReference type="RefSeq" id="WP_407340729.1">
    <property type="nucleotide sequence ID" value="NZ_CP136862.1"/>
</dbReference>
<evidence type="ECO:0000256" key="2">
    <source>
        <dbReference type="ARBA" id="ARBA00022801"/>
    </source>
</evidence>
<comment type="caution">
    <text evidence="4">Lacks conserved residue(s) required for the propagation of feature annotation.</text>
</comment>
<dbReference type="Gene3D" id="3.90.950.10">
    <property type="match status" value="1"/>
</dbReference>
<comment type="function">
    <text evidence="4">Nucleoside triphosphate pyrophosphatase. May have a dual role in cell division arrest and in preventing the incorporation of modified nucleotides into cellular nucleic acids.</text>
</comment>
<keyword evidence="6" id="KW-1185">Reference proteome</keyword>
<comment type="catalytic activity">
    <reaction evidence="4">
        <text>a 2'-deoxyribonucleoside 5'-triphosphate + H2O = a 2'-deoxyribonucleoside 5'-phosphate + diphosphate + H(+)</text>
        <dbReference type="Rhea" id="RHEA:44644"/>
        <dbReference type="ChEBI" id="CHEBI:15377"/>
        <dbReference type="ChEBI" id="CHEBI:15378"/>
        <dbReference type="ChEBI" id="CHEBI:33019"/>
        <dbReference type="ChEBI" id="CHEBI:61560"/>
        <dbReference type="ChEBI" id="CHEBI:65317"/>
        <dbReference type="EC" id="3.6.1.9"/>
    </reaction>
</comment>
<dbReference type="InterPro" id="IPR029001">
    <property type="entry name" value="ITPase-like_fam"/>
</dbReference>
<keyword evidence="4" id="KW-0963">Cytoplasm</keyword>
<feature type="active site" description="Proton acceptor" evidence="4">
    <location>
        <position position="81"/>
    </location>
</feature>
<evidence type="ECO:0000313" key="6">
    <source>
        <dbReference type="Proteomes" id="UP001626536"/>
    </source>
</evidence>
<proteinExistence type="inferred from homology"/>
<evidence type="ECO:0000256" key="1">
    <source>
        <dbReference type="ARBA" id="ARBA00001968"/>
    </source>
</evidence>
<comment type="subcellular location">
    <subcellularLocation>
        <location evidence="4">Cytoplasm</location>
    </subcellularLocation>
</comment>
<evidence type="ECO:0000256" key="4">
    <source>
        <dbReference type="HAMAP-Rule" id="MF_00528"/>
    </source>
</evidence>
<dbReference type="PIRSF" id="PIRSF006305">
    <property type="entry name" value="Maf"/>
    <property type="match status" value="1"/>
</dbReference>